<dbReference type="GO" id="GO:0005737">
    <property type="term" value="C:cytoplasm"/>
    <property type="evidence" value="ECO:0007669"/>
    <property type="project" value="TreeGrafter"/>
</dbReference>
<keyword evidence="4 6" id="KW-0663">Pyridoxal phosphate</keyword>
<evidence type="ECO:0000256" key="7">
    <source>
        <dbReference type="RuleBase" id="RU000382"/>
    </source>
</evidence>
<dbReference type="EMBL" id="WBMT01000004">
    <property type="protein sequence ID" value="KAB2350172.1"/>
    <property type="molecule type" value="Genomic_DNA"/>
</dbReference>
<evidence type="ECO:0000256" key="8">
    <source>
        <dbReference type="SAM" id="MobiDB-lite"/>
    </source>
</evidence>
<dbReference type="RefSeq" id="WP_151559838.1">
    <property type="nucleotide sequence ID" value="NZ_WBMT01000004.1"/>
</dbReference>
<evidence type="ECO:0000256" key="2">
    <source>
        <dbReference type="ARBA" id="ARBA00009533"/>
    </source>
</evidence>
<dbReference type="InterPro" id="IPR015421">
    <property type="entry name" value="PyrdxlP-dep_Trfase_major"/>
</dbReference>
<dbReference type="InterPro" id="IPR002129">
    <property type="entry name" value="PyrdxlP-dep_de-COase"/>
</dbReference>
<proteinExistence type="inferred from homology"/>
<feature type="compositionally biased region" description="Basic and acidic residues" evidence="8">
    <location>
        <begin position="500"/>
        <end position="516"/>
    </location>
</feature>
<keyword evidence="3" id="KW-0210">Decarboxylase</keyword>
<feature type="modified residue" description="N6-(pyridoxal phosphate)lysine" evidence="6">
    <location>
        <position position="317"/>
    </location>
</feature>
<dbReference type="Gene3D" id="3.90.1150.170">
    <property type="match status" value="1"/>
</dbReference>
<dbReference type="InterPro" id="IPR015424">
    <property type="entry name" value="PyrdxlP-dep_Trfase"/>
</dbReference>
<evidence type="ECO:0000256" key="4">
    <source>
        <dbReference type="ARBA" id="ARBA00022898"/>
    </source>
</evidence>
<evidence type="ECO:0000256" key="5">
    <source>
        <dbReference type="ARBA" id="ARBA00023239"/>
    </source>
</evidence>
<evidence type="ECO:0000313" key="9">
    <source>
        <dbReference type="EMBL" id="KAB2350172.1"/>
    </source>
</evidence>
<reference evidence="9 10" key="1">
    <citation type="submission" date="2019-09" db="EMBL/GenBank/DDBJ databases">
        <title>Actinomadura physcomitrii sp. nov., a novel actinomycete isolated from moss [Physcomitrium sphaericum (Ludw) Fuernr].</title>
        <authorList>
            <person name="Zhuang X."/>
            <person name="Liu C."/>
        </authorList>
    </citation>
    <scope>NUCLEOTIDE SEQUENCE [LARGE SCALE GENOMIC DNA]</scope>
    <source>
        <strain evidence="9 10">HMC1</strain>
    </source>
</reference>
<dbReference type="PANTHER" id="PTHR45677:SF8">
    <property type="entry name" value="CYSTEINE SULFINIC ACID DECARBOXYLASE"/>
    <property type="match status" value="1"/>
</dbReference>
<evidence type="ECO:0000256" key="1">
    <source>
        <dbReference type="ARBA" id="ARBA00001933"/>
    </source>
</evidence>
<keyword evidence="5 7" id="KW-0456">Lyase</keyword>
<feature type="region of interest" description="Disordered" evidence="8">
    <location>
        <begin position="490"/>
        <end position="516"/>
    </location>
</feature>
<keyword evidence="10" id="KW-1185">Reference proteome</keyword>
<dbReference type="OrthoDB" id="3335676at2"/>
<dbReference type="GO" id="GO:0019752">
    <property type="term" value="P:carboxylic acid metabolic process"/>
    <property type="evidence" value="ECO:0007669"/>
    <property type="project" value="InterPro"/>
</dbReference>
<dbReference type="Gene3D" id="3.40.640.10">
    <property type="entry name" value="Type I PLP-dependent aspartate aminotransferase-like (Major domain)"/>
    <property type="match status" value="1"/>
</dbReference>
<gene>
    <name evidence="9" type="ORF">F8566_10280</name>
</gene>
<dbReference type="Pfam" id="PF00282">
    <property type="entry name" value="Pyridoxal_deC"/>
    <property type="match status" value="1"/>
</dbReference>
<organism evidence="9 10">
    <name type="scientific">Actinomadura rudentiformis</name>
    <dbReference type="NCBI Taxonomy" id="359158"/>
    <lineage>
        <taxon>Bacteria</taxon>
        <taxon>Bacillati</taxon>
        <taxon>Actinomycetota</taxon>
        <taxon>Actinomycetes</taxon>
        <taxon>Streptosporangiales</taxon>
        <taxon>Thermomonosporaceae</taxon>
        <taxon>Actinomadura</taxon>
    </lineage>
</organism>
<dbReference type="GO" id="GO:0008483">
    <property type="term" value="F:transaminase activity"/>
    <property type="evidence" value="ECO:0007669"/>
    <property type="project" value="UniProtKB-KW"/>
</dbReference>
<dbReference type="PANTHER" id="PTHR45677">
    <property type="entry name" value="GLUTAMATE DECARBOXYLASE-RELATED"/>
    <property type="match status" value="1"/>
</dbReference>
<dbReference type="GO" id="GO:0030170">
    <property type="term" value="F:pyridoxal phosphate binding"/>
    <property type="evidence" value="ECO:0007669"/>
    <property type="project" value="InterPro"/>
</dbReference>
<dbReference type="Proteomes" id="UP000468735">
    <property type="component" value="Unassembled WGS sequence"/>
</dbReference>
<comment type="caution">
    <text evidence="9">The sequence shown here is derived from an EMBL/GenBank/DDBJ whole genome shotgun (WGS) entry which is preliminary data.</text>
</comment>
<accession>A0A6H9Z5B3</accession>
<evidence type="ECO:0000256" key="6">
    <source>
        <dbReference type="PIRSR" id="PIRSR602129-50"/>
    </source>
</evidence>
<dbReference type="GO" id="GO:0004058">
    <property type="term" value="F:aromatic-L-amino-acid decarboxylase activity"/>
    <property type="evidence" value="ECO:0007669"/>
    <property type="project" value="UniProtKB-ARBA"/>
</dbReference>
<comment type="cofactor">
    <cofactor evidence="1 6 7">
        <name>pyridoxal 5'-phosphate</name>
        <dbReference type="ChEBI" id="CHEBI:597326"/>
    </cofactor>
</comment>
<evidence type="ECO:0000256" key="3">
    <source>
        <dbReference type="ARBA" id="ARBA00022793"/>
    </source>
</evidence>
<name>A0A6H9Z5B3_9ACTN</name>
<dbReference type="SUPFAM" id="SSF53383">
    <property type="entry name" value="PLP-dependent transferases"/>
    <property type="match status" value="1"/>
</dbReference>
<protein>
    <submittedName>
        <fullName evidence="9">Aminotransferase class V-fold PLP-dependent enzyme</fullName>
    </submittedName>
</protein>
<dbReference type="InterPro" id="IPR015422">
    <property type="entry name" value="PyrdxlP-dep_Trfase_small"/>
</dbReference>
<keyword evidence="9" id="KW-0808">Transferase</keyword>
<sequence>MGNDADVAITERTFPLGRDSFDPATGPTEWLWRRVMDVLRTEGEQIAARPVSAPVDLGRLRSAVGAYDFGEPAEPDVVIDELVALLRECTVHTTHPRYFGLFNPTPTLLGVVGETLAAAFNPQMAAWSHAPAAVEIENHLLRFLGGRMGYAAGQVAGSFTSGGAEANLTAVLLALTRMWPEYGTAGLRALPGRPVLYASSESHLAWLKIAHATGIGRDAVRLVPVDAGLRMDLERLKAQLDADRDAGDHPFMVVGTAGTTGAGVIDPLPELAELCREFGIRFHVDAAYGGAAALSDRLRGALTGIEQAHSITVDAHKWLSVPMGAGALLCTDGEGLAETFRVSTSYMPTDIPDTVDPYTSSQQWSRRFMGLKLFLSLAVAGRSGYAEQLERDAELADVLRRRLVDSGWLITNDTPLPVVCFADPEAEALSAGESWERHSALARSVVQSGRAWISPVRLNGRAALRACVISHRTTPEDIDELLNAVNDAHRAARPTTPESGKSEAARGRITDGDLPD</sequence>
<evidence type="ECO:0000313" key="10">
    <source>
        <dbReference type="Proteomes" id="UP000468735"/>
    </source>
</evidence>
<keyword evidence="9" id="KW-0032">Aminotransferase</keyword>
<dbReference type="Gene3D" id="3.90.1150.10">
    <property type="entry name" value="Aspartate Aminotransferase, domain 1"/>
    <property type="match status" value="1"/>
</dbReference>
<comment type="similarity">
    <text evidence="2 7">Belongs to the group II decarboxylase family.</text>
</comment>
<dbReference type="AlphaFoldDB" id="A0A6H9Z5B3"/>